<dbReference type="AlphaFoldDB" id="A0A510X8S5"/>
<dbReference type="EMBL" id="JAEDAF010000017">
    <property type="protein sequence ID" value="MBH8581507.1"/>
    <property type="molecule type" value="Genomic_DNA"/>
</dbReference>
<organism evidence="3 5">
    <name type="scientific">Bisbaumannia pacifica</name>
    <dbReference type="NCBI Taxonomy" id="77098"/>
    <lineage>
        <taxon>Bacteria</taxon>
        <taxon>Pseudomonadati</taxon>
        <taxon>Pseudomonadota</taxon>
        <taxon>Gammaproteobacteria</taxon>
        <taxon>Oceanospirillales</taxon>
        <taxon>Halomonadaceae</taxon>
        <taxon>Bisbaumannia</taxon>
    </lineage>
</organism>
<dbReference type="InterPro" id="IPR027417">
    <property type="entry name" value="P-loop_NTPase"/>
</dbReference>
<dbReference type="Gene3D" id="3.40.50.300">
    <property type="entry name" value="P-loop containing nucleotide triphosphate hydrolases"/>
    <property type="match status" value="1"/>
</dbReference>
<dbReference type="Gene3D" id="3.30.450.380">
    <property type="match status" value="1"/>
</dbReference>
<dbReference type="PANTHER" id="PTHR30486">
    <property type="entry name" value="TWITCHING MOTILITY PROTEIN PILT"/>
    <property type="match status" value="1"/>
</dbReference>
<dbReference type="SUPFAM" id="SSF52540">
    <property type="entry name" value="P-loop containing nucleoside triphosphate hydrolases"/>
    <property type="match status" value="1"/>
</dbReference>
<evidence type="ECO:0000313" key="4">
    <source>
        <dbReference type="EMBL" id="MBH8581507.1"/>
    </source>
</evidence>
<dbReference type="CDD" id="cd01130">
    <property type="entry name" value="VirB11-like_ATPase"/>
    <property type="match status" value="1"/>
</dbReference>
<feature type="domain" description="AAA+ ATPase" evidence="2">
    <location>
        <begin position="214"/>
        <end position="381"/>
    </location>
</feature>
<sequence>MPLKQFQRGRGEAKRTLVDADDPALKNDLHRAVIERLEDENGLLDDDPTVMLMRVEGLVREYLDARHLALLPQALEPLTREVLHELTGFGPLQPLLRDDSISDILINGPRRIFVERDGILSRVPERFLNDAHILRVVRRMLAPLGRRLDESSPMVDARLPDGSRVNVIIPPLALDGPCVSIRKFRCEALTAEDLIESDALTAPLMRLLQQAVGERRNILISGATGSGKTTLLNILSREIPPQERVVTIEDAAELQLGNSHVVRLETRAPNSEGEGEVGARQLVKNALRMRPDRVILGESRGDEALDMLQAMNTGHLGSMSTVHANSARDALVRLQMMVRLAGFEGTDGLVNQIIATALDLVIHITRDADGHRHVVEVQQVQGLKAGQVLLKRLYHREDRQLGREIDWRKRIEEPA</sequence>
<comment type="caution">
    <text evidence="3">The sequence shown here is derived from an EMBL/GenBank/DDBJ whole genome shotgun (WGS) entry which is preliminary data.</text>
</comment>
<gene>
    <name evidence="3" type="primary">tadA</name>
    <name evidence="3" type="ORF">HPA02_21290</name>
    <name evidence="4" type="ORF">I7V36_15520</name>
</gene>
<dbReference type="InterPro" id="IPR003593">
    <property type="entry name" value="AAA+_ATPase"/>
</dbReference>
<evidence type="ECO:0000313" key="5">
    <source>
        <dbReference type="Proteomes" id="UP000321275"/>
    </source>
</evidence>
<dbReference type="OrthoDB" id="9810761at2"/>
<dbReference type="SMART" id="SM00382">
    <property type="entry name" value="AAA"/>
    <property type="match status" value="1"/>
</dbReference>
<dbReference type="GO" id="GO:0016887">
    <property type="term" value="F:ATP hydrolysis activity"/>
    <property type="evidence" value="ECO:0007669"/>
    <property type="project" value="InterPro"/>
</dbReference>
<reference evidence="3 5" key="1">
    <citation type="submission" date="2019-07" db="EMBL/GenBank/DDBJ databases">
        <title>Whole genome shotgun sequence of Halomonas pacifica NBRC 102220.</title>
        <authorList>
            <person name="Hosoyama A."/>
            <person name="Uohara A."/>
            <person name="Ohji S."/>
            <person name="Ichikawa N."/>
        </authorList>
    </citation>
    <scope>NUCLEOTIDE SEQUENCE [LARGE SCALE GENOMIC DNA]</scope>
    <source>
        <strain evidence="3 5">NBRC 102220</strain>
    </source>
</reference>
<dbReference type="RefSeq" id="WP_146803185.1">
    <property type="nucleotide sequence ID" value="NZ_BJUK01000022.1"/>
</dbReference>
<evidence type="ECO:0000256" key="1">
    <source>
        <dbReference type="ARBA" id="ARBA00006611"/>
    </source>
</evidence>
<dbReference type="EMBL" id="BJUK01000022">
    <property type="protein sequence ID" value="GEK47846.1"/>
    <property type="molecule type" value="Genomic_DNA"/>
</dbReference>
<reference evidence="4 6" key="2">
    <citation type="submission" date="2020-12" db="EMBL/GenBank/DDBJ databases">
        <title>Draft genome sequence of Halomonas pacifica strain CARE-V15.</title>
        <authorList>
            <person name="Vignesh N."/>
            <person name="Thabitha A."/>
            <person name="Saravanan R."/>
            <person name="Manigandan V."/>
        </authorList>
    </citation>
    <scope>NUCLEOTIDE SEQUENCE [LARGE SCALE GENOMIC DNA]</scope>
    <source>
        <strain evidence="4 6">CARE-V15</strain>
    </source>
</reference>
<protein>
    <submittedName>
        <fullName evidence="3">ATPase TadA</fullName>
    </submittedName>
    <submittedName>
        <fullName evidence="4">Flp pilus assembly complex ATPase component TadA</fullName>
    </submittedName>
</protein>
<accession>A0A510X8S5</accession>
<name>A0A510X8S5_9GAMM</name>
<evidence type="ECO:0000259" key="2">
    <source>
        <dbReference type="SMART" id="SM00382"/>
    </source>
</evidence>
<evidence type="ECO:0000313" key="6">
    <source>
        <dbReference type="Proteomes" id="UP000651738"/>
    </source>
</evidence>
<keyword evidence="5" id="KW-1185">Reference proteome</keyword>
<dbReference type="Proteomes" id="UP000321275">
    <property type="component" value="Unassembled WGS sequence"/>
</dbReference>
<proteinExistence type="inferred from homology"/>
<comment type="similarity">
    <text evidence="1">Belongs to the GSP E family.</text>
</comment>
<dbReference type="Pfam" id="PF00437">
    <property type="entry name" value="T2SSE"/>
    <property type="match status" value="1"/>
</dbReference>
<dbReference type="InterPro" id="IPR001482">
    <property type="entry name" value="T2SS/T4SS_dom"/>
</dbReference>
<dbReference type="Proteomes" id="UP000651738">
    <property type="component" value="Unassembled WGS sequence"/>
</dbReference>
<dbReference type="PANTHER" id="PTHR30486:SF15">
    <property type="entry name" value="TYPE II_IV SECRETION SYSTEM ATPASE"/>
    <property type="match status" value="1"/>
</dbReference>
<dbReference type="InterPro" id="IPR050921">
    <property type="entry name" value="T4SS_GSP_E_ATPase"/>
</dbReference>
<evidence type="ECO:0000313" key="3">
    <source>
        <dbReference type="EMBL" id="GEK47846.1"/>
    </source>
</evidence>